<dbReference type="EMBL" id="GBXM01000031">
    <property type="protein sequence ID" value="JAI08547.1"/>
    <property type="molecule type" value="Transcribed_RNA"/>
</dbReference>
<protein>
    <submittedName>
        <fullName evidence="1">Uncharacterized protein</fullName>
    </submittedName>
</protein>
<name>A0A0E9Y1G6_ANGAN</name>
<reference evidence="1" key="2">
    <citation type="journal article" date="2015" name="Fish Shellfish Immunol.">
        <title>Early steps in the European eel (Anguilla anguilla)-Vibrio vulnificus interaction in the gills: Role of the RtxA13 toxin.</title>
        <authorList>
            <person name="Callol A."/>
            <person name="Pajuelo D."/>
            <person name="Ebbesson L."/>
            <person name="Teles M."/>
            <person name="MacKenzie S."/>
            <person name="Amaro C."/>
        </authorList>
    </citation>
    <scope>NUCLEOTIDE SEQUENCE</scope>
</reference>
<organism evidence="1">
    <name type="scientific">Anguilla anguilla</name>
    <name type="common">European freshwater eel</name>
    <name type="synonym">Muraena anguilla</name>
    <dbReference type="NCBI Taxonomy" id="7936"/>
    <lineage>
        <taxon>Eukaryota</taxon>
        <taxon>Metazoa</taxon>
        <taxon>Chordata</taxon>
        <taxon>Craniata</taxon>
        <taxon>Vertebrata</taxon>
        <taxon>Euteleostomi</taxon>
        <taxon>Actinopterygii</taxon>
        <taxon>Neopterygii</taxon>
        <taxon>Teleostei</taxon>
        <taxon>Anguilliformes</taxon>
        <taxon>Anguillidae</taxon>
        <taxon>Anguilla</taxon>
    </lineage>
</organism>
<evidence type="ECO:0000313" key="1">
    <source>
        <dbReference type="EMBL" id="JAI08547.1"/>
    </source>
</evidence>
<reference evidence="1" key="1">
    <citation type="submission" date="2014-11" db="EMBL/GenBank/DDBJ databases">
        <authorList>
            <person name="Amaro Gonzalez C."/>
        </authorList>
    </citation>
    <scope>NUCLEOTIDE SEQUENCE</scope>
</reference>
<proteinExistence type="predicted"/>
<dbReference type="AlphaFoldDB" id="A0A0E9Y1G6"/>
<sequence>MNFGTLLVAFNTEDFCQKGIFLRCDFHYPFPLKLTLKPTIVTIHKQVVQIKLTI</sequence>
<accession>A0A0E9Y1G6</accession>